<accession>D0L740</accession>
<proteinExistence type="predicted"/>
<sequence length="184" mass="20338">MSQLTYEEFGRRFFEVAVSEERVGAAFSSLVGESFEVGPISSGPGGIAKVLARVRIDEPEITRDVGELITFEVQIPLTIRLLVDLKVDRIKYDVDGRVALALTARAAEPLELRIEVQPPKPRDVTVGVASHNLRGEIIRVVGQIDDEIKRVIAKHVAAEIDKPEIRKARIIDVSTELGRAFESL</sequence>
<dbReference type="STRING" id="526226.Gbro_1550"/>
<reference evidence="2" key="1">
    <citation type="submission" date="2009-10" db="EMBL/GenBank/DDBJ databases">
        <title>The complete chromosome of Gordonia bronchialis DSM 43247.</title>
        <authorList>
            <consortium name="US DOE Joint Genome Institute (JGI-PGF)"/>
            <person name="Lucas S."/>
            <person name="Copeland A."/>
            <person name="Lapidus A."/>
            <person name="Glavina del Rio T."/>
            <person name="Dalin E."/>
            <person name="Tice H."/>
            <person name="Bruce D."/>
            <person name="Goodwin L."/>
            <person name="Pitluck S."/>
            <person name="Kyrpides N."/>
            <person name="Mavromatis K."/>
            <person name="Ivanova N."/>
            <person name="Ovchinnikova G."/>
            <person name="Saunders E."/>
            <person name="Brettin T."/>
            <person name="Detter J.C."/>
            <person name="Han C."/>
            <person name="Larimer F."/>
            <person name="Land M."/>
            <person name="Hauser L."/>
            <person name="Markowitz V."/>
            <person name="Cheng J.-F."/>
            <person name="Hugenholtz P."/>
            <person name="Woyke T."/>
            <person name="Wu D."/>
            <person name="Jando M."/>
            <person name="Schneider S."/>
            <person name="Goeker M."/>
            <person name="Klenk H.-P."/>
            <person name="Eisen J.A."/>
        </authorList>
    </citation>
    <scope>NUCLEOTIDE SEQUENCE [LARGE SCALE GENOMIC DNA]</scope>
    <source>
        <strain evidence="2">ATCC 25592 / DSM 43247 / BCRC 13721 / JCM 3198 / KCTC 3076 / NBRC 16047 / NCTC 10667</strain>
    </source>
</reference>
<dbReference type="OrthoDB" id="3747467at2"/>
<dbReference type="KEGG" id="gbr:Gbro_1550"/>
<reference evidence="1 2" key="2">
    <citation type="journal article" date="2010" name="Stand. Genomic Sci.">
        <title>Complete genome sequence of Gordonia bronchialis type strain (3410).</title>
        <authorList>
            <person name="Ivanova N."/>
            <person name="Sikorski J."/>
            <person name="Jando M."/>
            <person name="Lapidus A."/>
            <person name="Nolan M."/>
            <person name="Lucas S."/>
            <person name="Del Rio T.G."/>
            <person name="Tice H."/>
            <person name="Copeland A."/>
            <person name="Cheng J.F."/>
            <person name="Chen F."/>
            <person name="Bruce D."/>
            <person name="Goodwin L."/>
            <person name="Pitluck S."/>
            <person name="Mavromatis K."/>
            <person name="Ovchinnikova G."/>
            <person name="Pati A."/>
            <person name="Chen A."/>
            <person name="Palaniappan K."/>
            <person name="Land M."/>
            <person name="Hauser L."/>
            <person name="Chang Y.J."/>
            <person name="Jeffries C.D."/>
            <person name="Chain P."/>
            <person name="Saunders E."/>
            <person name="Han C."/>
            <person name="Detter J.C."/>
            <person name="Brettin T."/>
            <person name="Rohde M."/>
            <person name="Goker M."/>
            <person name="Bristow J."/>
            <person name="Eisen J.A."/>
            <person name="Markowitz V."/>
            <person name="Hugenholtz P."/>
            <person name="Klenk H.P."/>
            <person name="Kyrpides N.C."/>
        </authorList>
    </citation>
    <scope>NUCLEOTIDE SEQUENCE [LARGE SCALE GENOMIC DNA]</scope>
    <source>
        <strain evidence="2">ATCC 25592 / DSM 43247 / BCRC 13721 / JCM 3198 / KCTC 3076 / NBRC 16047 / NCTC 10667</strain>
    </source>
</reference>
<evidence type="ECO:0000313" key="2">
    <source>
        <dbReference type="Proteomes" id="UP000001219"/>
    </source>
</evidence>
<name>D0L740_GORB4</name>
<keyword evidence="2" id="KW-1185">Reference proteome</keyword>
<dbReference type="EMBL" id="CP001802">
    <property type="protein sequence ID" value="ACY20825.1"/>
    <property type="molecule type" value="Genomic_DNA"/>
</dbReference>
<protein>
    <submittedName>
        <fullName evidence="1">Uncharacterized protein</fullName>
    </submittedName>
</protein>
<dbReference type="Proteomes" id="UP000001219">
    <property type="component" value="Chromosome"/>
</dbReference>
<organism evidence="1 2">
    <name type="scientific">Gordonia bronchialis (strain ATCC 25592 / DSM 43247 / BCRC 13721 / JCM 3198 / KCTC 3076 / NBRC 16047 / NCTC 10667)</name>
    <name type="common">Rhodococcus bronchialis</name>
    <dbReference type="NCBI Taxonomy" id="526226"/>
    <lineage>
        <taxon>Bacteria</taxon>
        <taxon>Bacillati</taxon>
        <taxon>Actinomycetota</taxon>
        <taxon>Actinomycetes</taxon>
        <taxon>Mycobacteriales</taxon>
        <taxon>Gordoniaceae</taxon>
        <taxon>Gordonia</taxon>
    </lineage>
</organism>
<dbReference type="HOGENOM" id="CLU_114084_0_0_11"/>
<dbReference type="AlphaFoldDB" id="D0L740"/>
<dbReference type="eggNOG" id="ENOG5033K12">
    <property type="taxonomic scope" value="Bacteria"/>
</dbReference>
<gene>
    <name evidence="1" type="ordered locus">Gbro_1550</name>
</gene>
<evidence type="ECO:0000313" key="1">
    <source>
        <dbReference type="EMBL" id="ACY20825.1"/>
    </source>
</evidence>
<dbReference type="RefSeq" id="WP_012833393.1">
    <property type="nucleotide sequence ID" value="NC_013441.1"/>
</dbReference>